<comment type="caution">
    <text evidence="2">The sequence shown here is derived from an EMBL/GenBank/DDBJ whole genome shotgun (WGS) entry which is preliminary data.</text>
</comment>
<sequence length="289" mass="32437">MQRRDYSLTLTGLQFHVTEWGDPQDFPLLLLHGIRGYGETFADLVQRLPSGYRCIALDQRGRGQSDWDPGCNYYTDTYVADMEALVARLGLRQFDLLGHSMGGINAIVYAARHPAQVRRLVIEDAGPGAFENSPGASRIRRELATTPSHFGSWEEASIFMRALRPSVTEEARQQRLDNMLKPTADGGYTWRYDHVGISATRLMPDITRVVDLRPHLMALACPTLVVRGERSDYLSAAIAAEMRQLNARVLTCTIADAGHYIHDDQPEAFAKAVREFLQQEQQDQGEKTS</sequence>
<protein>
    <submittedName>
        <fullName evidence="2">Alpha/beta hydrolase</fullName>
    </submittedName>
</protein>
<keyword evidence="2" id="KW-0378">Hydrolase</keyword>
<proteinExistence type="predicted"/>
<dbReference type="Pfam" id="PF00561">
    <property type="entry name" value="Abhydrolase_1"/>
    <property type="match status" value="1"/>
</dbReference>
<dbReference type="PANTHER" id="PTHR43194">
    <property type="entry name" value="HYDROLASE ALPHA/BETA FOLD FAMILY"/>
    <property type="match status" value="1"/>
</dbReference>
<dbReference type="PRINTS" id="PR00111">
    <property type="entry name" value="ABHYDROLASE"/>
</dbReference>
<dbReference type="InterPro" id="IPR000639">
    <property type="entry name" value="Epox_hydrolase-like"/>
</dbReference>
<name>A0AAE4GDB0_9BURK</name>
<dbReference type="InterPro" id="IPR000073">
    <property type="entry name" value="AB_hydrolase_1"/>
</dbReference>
<gene>
    <name evidence="2" type="ORF">RJN63_23975</name>
</gene>
<dbReference type="AlphaFoldDB" id="A0AAE4GDB0"/>
<dbReference type="EMBL" id="JAVRAA010000016">
    <property type="protein sequence ID" value="MDT0339907.1"/>
    <property type="molecule type" value="Genomic_DNA"/>
</dbReference>
<dbReference type="SUPFAM" id="SSF53474">
    <property type="entry name" value="alpha/beta-Hydrolases"/>
    <property type="match status" value="1"/>
</dbReference>
<dbReference type="PANTHER" id="PTHR43194:SF2">
    <property type="entry name" value="PEROXISOMAL MEMBRANE PROTEIN LPX1"/>
    <property type="match status" value="1"/>
</dbReference>
<dbReference type="RefSeq" id="WP_259433227.1">
    <property type="nucleotide sequence ID" value="NZ_JAVLSM010000015.1"/>
</dbReference>
<evidence type="ECO:0000259" key="1">
    <source>
        <dbReference type="Pfam" id="PF00561"/>
    </source>
</evidence>
<dbReference type="GO" id="GO:0016787">
    <property type="term" value="F:hydrolase activity"/>
    <property type="evidence" value="ECO:0007669"/>
    <property type="project" value="UniProtKB-KW"/>
</dbReference>
<accession>A0AAE4GDB0</accession>
<feature type="domain" description="AB hydrolase-1" evidence="1">
    <location>
        <begin position="27"/>
        <end position="265"/>
    </location>
</feature>
<evidence type="ECO:0000313" key="2">
    <source>
        <dbReference type="EMBL" id="MDT0339907.1"/>
    </source>
</evidence>
<dbReference type="InterPro" id="IPR029058">
    <property type="entry name" value="AB_hydrolase_fold"/>
</dbReference>
<dbReference type="PRINTS" id="PR00412">
    <property type="entry name" value="EPOXHYDRLASE"/>
</dbReference>
<dbReference type="InterPro" id="IPR050228">
    <property type="entry name" value="Carboxylesterase_BioH"/>
</dbReference>
<organism evidence="2">
    <name type="scientific">Herbaspirillum huttiense subsp. nephrolepidis</name>
    <dbReference type="NCBI Taxonomy" id="3075126"/>
    <lineage>
        <taxon>Bacteria</taxon>
        <taxon>Pseudomonadati</taxon>
        <taxon>Pseudomonadota</taxon>
        <taxon>Betaproteobacteria</taxon>
        <taxon>Burkholderiales</taxon>
        <taxon>Oxalobacteraceae</taxon>
        <taxon>Herbaspirillum</taxon>
    </lineage>
</organism>
<reference evidence="2" key="1">
    <citation type="submission" date="2023-02" db="EMBL/GenBank/DDBJ databases">
        <title>Description of Herbaspirillum huttiense subsp. nephrolepsisexaltata and Herbaspirillum huttiense subsp. lycopersicon.</title>
        <authorList>
            <person name="Poudel M."/>
            <person name="Sharma A."/>
            <person name="Goss E."/>
            <person name="Tapia J.H."/>
            <person name="Harmon C.M."/>
            <person name="Jones J.B."/>
        </authorList>
    </citation>
    <scope>NUCLEOTIDE SEQUENCE</scope>
    <source>
        <strain evidence="2">NC40101</strain>
    </source>
</reference>
<dbReference type="Gene3D" id="3.40.50.1820">
    <property type="entry name" value="alpha/beta hydrolase"/>
    <property type="match status" value="1"/>
</dbReference>